<dbReference type="InterPro" id="IPR046945">
    <property type="entry name" value="RHMD-like"/>
</dbReference>
<organism evidence="6 7">
    <name type="scientific">Bordetella flabilis</name>
    <dbReference type="NCBI Taxonomy" id="463014"/>
    <lineage>
        <taxon>Bacteria</taxon>
        <taxon>Pseudomonadati</taxon>
        <taxon>Pseudomonadota</taxon>
        <taxon>Betaproteobacteria</taxon>
        <taxon>Burkholderiales</taxon>
        <taxon>Alcaligenaceae</taxon>
        <taxon>Bordetella</taxon>
    </lineage>
</organism>
<evidence type="ECO:0000256" key="3">
    <source>
        <dbReference type="PIRSR" id="PIRSR634611-1"/>
    </source>
</evidence>
<feature type="active site" description="Proton donor/acceptor" evidence="3">
    <location>
        <position position="321"/>
    </location>
</feature>
<evidence type="ECO:0000313" key="6">
    <source>
        <dbReference type="EMBL" id="ANN79094.1"/>
    </source>
</evidence>
<feature type="binding site" evidence="4">
    <location>
        <position position="264"/>
    </location>
    <ligand>
        <name>Mg(2+)</name>
        <dbReference type="ChEBI" id="CHEBI:18420"/>
    </ligand>
</feature>
<dbReference type="InterPro" id="IPR029065">
    <property type="entry name" value="Enolase_C-like"/>
</dbReference>
<evidence type="ECO:0000256" key="4">
    <source>
        <dbReference type="PIRSR" id="PIRSR634611-3"/>
    </source>
</evidence>
<dbReference type="SFLD" id="SFLDF00118">
    <property type="entry name" value="D-tartrate_dehydratase"/>
    <property type="match status" value="1"/>
</dbReference>
<dbReference type="SFLD" id="SFLDG00179">
    <property type="entry name" value="mandelate_racemase"/>
    <property type="match status" value="1"/>
</dbReference>
<dbReference type="PANTHER" id="PTHR13794:SF58">
    <property type="entry name" value="MITOCHONDRIAL ENOLASE SUPERFAMILY MEMBER 1"/>
    <property type="match status" value="1"/>
</dbReference>
<proteinExistence type="predicted"/>
<protein>
    <submittedName>
        <fullName evidence="6">Mandelate racemase</fullName>
    </submittedName>
</protein>
<feature type="domain" description="Mandelate racemase/muconate lactonizing enzyme C-terminal" evidence="5">
    <location>
        <begin position="162"/>
        <end position="259"/>
    </location>
</feature>
<dbReference type="InterPro" id="IPR034611">
    <property type="entry name" value="D-tartrate_dehydratase"/>
</dbReference>
<dbReference type="SFLD" id="SFLDS00001">
    <property type="entry name" value="Enolase"/>
    <property type="match status" value="1"/>
</dbReference>
<dbReference type="GO" id="GO:0047808">
    <property type="term" value="F:D(-)-tartrate dehydratase activity"/>
    <property type="evidence" value="ECO:0007669"/>
    <property type="project" value="InterPro"/>
</dbReference>
<dbReference type="RefSeq" id="WP_066661440.1">
    <property type="nucleotide sequence ID" value="NZ_CBCSCL010000013.1"/>
</dbReference>
<dbReference type="EMBL" id="CP016172">
    <property type="protein sequence ID" value="ANN79094.1"/>
    <property type="molecule type" value="Genomic_DNA"/>
</dbReference>
<dbReference type="SUPFAM" id="SSF51604">
    <property type="entry name" value="Enolase C-terminal domain-like"/>
    <property type="match status" value="1"/>
</dbReference>
<dbReference type="Gene3D" id="3.30.390.10">
    <property type="entry name" value="Enolase-like, N-terminal domain"/>
    <property type="match status" value="1"/>
</dbReference>
<dbReference type="InterPro" id="IPR013342">
    <property type="entry name" value="Mandelate_racemase_C"/>
</dbReference>
<dbReference type="Pfam" id="PF13378">
    <property type="entry name" value="MR_MLE_C"/>
    <property type="match status" value="1"/>
</dbReference>
<keyword evidence="2 4" id="KW-0460">Magnesium</keyword>
<dbReference type="GO" id="GO:0016052">
    <property type="term" value="P:carbohydrate catabolic process"/>
    <property type="evidence" value="ECO:0007669"/>
    <property type="project" value="TreeGrafter"/>
</dbReference>
<dbReference type="InterPro" id="IPR036849">
    <property type="entry name" value="Enolase-like_C_sf"/>
</dbReference>
<keyword evidence="7" id="KW-1185">Reference proteome</keyword>
<feature type="binding site" evidence="4">
    <location>
        <position position="212"/>
    </location>
    <ligand>
        <name>Mg(2+)</name>
        <dbReference type="ChEBI" id="CHEBI:18420"/>
    </ligand>
</feature>
<dbReference type="OrthoDB" id="9802699at2"/>
<evidence type="ECO:0000256" key="1">
    <source>
        <dbReference type="ARBA" id="ARBA00022723"/>
    </source>
</evidence>
<dbReference type="GO" id="GO:0000287">
    <property type="term" value="F:magnesium ion binding"/>
    <property type="evidence" value="ECO:0007669"/>
    <property type="project" value="TreeGrafter"/>
</dbReference>
<keyword evidence="1 4" id="KW-0479">Metal-binding</keyword>
<dbReference type="KEGG" id="bfz:BAU07_19990"/>
<dbReference type="SMART" id="SM00922">
    <property type="entry name" value="MR_MLE"/>
    <property type="match status" value="1"/>
</dbReference>
<dbReference type="PANTHER" id="PTHR13794">
    <property type="entry name" value="ENOLASE SUPERFAMILY, MANDELATE RACEMASE"/>
    <property type="match status" value="1"/>
</dbReference>
<evidence type="ECO:0000259" key="5">
    <source>
        <dbReference type="SMART" id="SM00922"/>
    </source>
</evidence>
<dbReference type="Proteomes" id="UP000091926">
    <property type="component" value="Chromosome"/>
</dbReference>
<accession>A0A193GIJ2</accession>
<evidence type="ECO:0000256" key="2">
    <source>
        <dbReference type="ARBA" id="ARBA00022842"/>
    </source>
</evidence>
<dbReference type="InterPro" id="IPR029017">
    <property type="entry name" value="Enolase-like_N"/>
</dbReference>
<gene>
    <name evidence="6" type="ORF">BAU07_19990</name>
</gene>
<sequence length="388" mass="41378">MRITAIKEISVPLAGNIANALVNFSQHTVSLVAVETDVVRSGRRVTGYAFDSIGRFAQGGILRDRVIPRVLETNPAALLSEAGDTFAPAKVAAAAMRNEKPGGHGDRACAVAAVELAIWDLNAKLADEPAYATIARHFGRTAVRTDVDVYAAGGYYYPPASAHTLSAELSGYRELGFDAYKIKIGGASLSDDLARIEEALKIAGAGSRLSVDANGRFDLDTALRYAQAIAPYGLRWYEEAGDPLDFRLNRELAQAYGGALATGENLFSLREVVNLLDYGGPRIGKDIFQMDAGLCYGLTEYAAIVDLLEARGYSRKQAYPHGGHLINLHIAVGLELGGCEAYPGVFQPFGGYPAGCGLAQGRVRPTSAPGFGLEEKLELQPWIARLAG</sequence>
<name>A0A193GIJ2_9BORD</name>
<dbReference type="Gene3D" id="3.20.20.120">
    <property type="entry name" value="Enolase-like C-terminal domain"/>
    <property type="match status" value="1"/>
</dbReference>
<evidence type="ECO:0000313" key="7">
    <source>
        <dbReference type="Proteomes" id="UP000091926"/>
    </source>
</evidence>
<dbReference type="AlphaFoldDB" id="A0A193GIJ2"/>
<feature type="active site" description="acceptor" evidence="3">
    <location>
        <position position="183"/>
    </location>
</feature>
<feature type="binding site" evidence="4">
    <location>
        <position position="238"/>
    </location>
    <ligand>
        <name>Mg(2+)</name>
        <dbReference type="ChEBI" id="CHEBI:18420"/>
    </ligand>
</feature>
<dbReference type="SUPFAM" id="SSF54826">
    <property type="entry name" value="Enolase N-terminal domain-like"/>
    <property type="match status" value="1"/>
</dbReference>
<dbReference type="STRING" id="463014.BAU07_19990"/>
<comment type="cofactor">
    <cofactor evidence="4">
        <name>Mg(2+)</name>
        <dbReference type="ChEBI" id="CHEBI:18420"/>
    </cofactor>
    <text evidence="4">Binds 1 Mg(2+) ion per subunit.</text>
</comment>
<reference evidence="6 7" key="1">
    <citation type="submission" date="2016-06" db="EMBL/GenBank/DDBJ databases">
        <title>Complete genome sequences of Bordetella bronchialis and Bordetella flabilis.</title>
        <authorList>
            <person name="LiPuma J.J."/>
            <person name="Spilker T."/>
        </authorList>
    </citation>
    <scope>NUCLEOTIDE SEQUENCE [LARGE SCALE GENOMIC DNA]</scope>
    <source>
        <strain evidence="6 7">AU10664</strain>
    </source>
</reference>